<evidence type="ECO:0008006" key="4">
    <source>
        <dbReference type="Google" id="ProtNLM"/>
    </source>
</evidence>
<feature type="compositionally biased region" description="Basic residues" evidence="1">
    <location>
        <begin position="263"/>
        <end position="273"/>
    </location>
</feature>
<sequence length="336" mass="33893">MAQTLREYMELAAGLAQEAGKRALGTAAELLERSGVDLAAVERTVTAQLPSSVQSLPTTARELVTVGLGGLDLAVGLARAEAEKTFERFGRLGDQVVKVGVVLSYLEGKLRDLEDDGSAAEDSGAAARPGPPQPRADALFGEDWQPEQEPVTGFAGGFDAEPDAGFDTGFDAGFDAGPDAGFDLDRTAGSQAPLVPEPRVASTPRPARKAPAAPRKAAPRKSTAGKAGAGESPAAGAPTKKAAARKTATKKVAAKTASEPKTPAKKAPAKKAPAKTAPAKKAPAKQADPGQGTATKAAAKKATAKKSPAATAKKAAPRRSAAKAPAPESAPGASDV</sequence>
<name>A0ABN1WZB9_9ACTN</name>
<protein>
    <recommendedName>
        <fullName evidence="4">Histone H1-like nucleoprotein HC2</fullName>
    </recommendedName>
</protein>
<dbReference type="RefSeq" id="WP_344446442.1">
    <property type="nucleotide sequence ID" value="NZ_BAAALF010000245.1"/>
</dbReference>
<evidence type="ECO:0000256" key="1">
    <source>
        <dbReference type="SAM" id="MobiDB-lite"/>
    </source>
</evidence>
<comment type="caution">
    <text evidence="2">The sequence shown here is derived from an EMBL/GenBank/DDBJ whole genome shotgun (WGS) entry which is preliminary data.</text>
</comment>
<evidence type="ECO:0000313" key="2">
    <source>
        <dbReference type="EMBL" id="GAA1274031.1"/>
    </source>
</evidence>
<dbReference type="EMBL" id="BAAALF010000245">
    <property type="protein sequence ID" value="GAA1274031.1"/>
    <property type="molecule type" value="Genomic_DNA"/>
</dbReference>
<feature type="region of interest" description="Disordered" evidence="1">
    <location>
        <begin position="114"/>
        <end position="336"/>
    </location>
</feature>
<feature type="compositionally biased region" description="Low complexity" evidence="1">
    <location>
        <begin position="201"/>
        <end position="241"/>
    </location>
</feature>
<reference evidence="2 3" key="1">
    <citation type="journal article" date="2019" name="Int. J. Syst. Evol. Microbiol.">
        <title>The Global Catalogue of Microorganisms (GCM) 10K type strain sequencing project: providing services to taxonomists for standard genome sequencing and annotation.</title>
        <authorList>
            <consortium name="The Broad Institute Genomics Platform"/>
            <consortium name="The Broad Institute Genome Sequencing Center for Infectious Disease"/>
            <person name="Wu L."/>
            <person name="Ma J."/>
        </authorList>
    </citation>
    <scope>NUCLEOTIDE SEQUENCE [LARGE SCALE GENOMIC DNA]</scope>
    <source>
        <strain evidence="2 3">JCM 13004</strain>
    </source>
</reference>
<accession>A0ABN1WZB9</accession>
<feature type="compositionally biased region" description="Low complexity" evidence="1">
    <location>
        <begin position="305"/>
        <end position="314"/>
    </location>
</feature>
<proteinExistence type="predicted"/>
<dbReference type="Proteomes" id="UP001500037">
    <property type="component" value="Unassembled WGS sequence"/>
</dbReference>
<keyword evidence="3" id="KW-1185">Reference proteome</keyword>
<feature type="compositionally biased region" description="Low complexity" evidence="1">
    <location>
        <begin position="274"/>
        <end position="285"/>
    </location>
</feature>
<gene>
    <name evidence="2" type="ORF">GCM10009665_72050</name>
</gene>
<feature type="compositionally biased region" description="Basic residues" evidence="1">
    <location>
        <begin position="242"/>
        <end position="253"/>
    </location>
</feature>
<organism evidence="2 3">
    <name type="scientific">Kitasatospora nipponensis</name>
    <dbReference type="NCBI Taxonomy" id="258049"/>
    <lineage>
        <taxon>Bacteria</taxon>
        <taxon>Bacillati</taxon>
        <taxon>Actinomycetota</taxon>
        <taxon>Actinomycetes</taxon>
        <taxon>Kitasatosporales</taxon>
        <taxon>Streptomycetaceae</taxon>
        <taxon>Kitasatospora</taxon>
    </lineage>
</organism>
<evidence type="ECO:0000313" key="3">
    <source>
        <dbReference type="Proteomes" id="UP001500037"/>
    </source>
</evidence>